<proteinExistence type="predicted"/>
<sequence length="450" mass="46086">MSGGGPGERAKSEDGGTAMTAILARRPVREATELARTTPGVLTGFLLALVAVALLSGMFTGLGLLSRANALDALATRSGPLTAASEEIYRSLSDADATANGAFLSGGLEPAATRQRYEADIAQAGNTLAIAVAAREPADVTAPGSPLETLSTRLPVYTGLVETARADNRQGLPLGAAYQREASNLMRTQLLPAAQALYQGQSDQLTADQDAAGSVPWLQIAFALVVVALLVAAQVYLRRHTNRVFNAGLLIATAAAVVSLLWVLVATLAASGDVRDSRDAGSAQAATLAKARIATLNARADETLTLVARGAGSAYQDDYVKLSGSLRTLLDSARTAATDSAVARDVAAAATDTDAWGKAHTAIRSADDSGDYTTAVRLAIEPVPDGAVPAFDQLDAALGSATGRTRATFDQKVTDASGALAGTVASVTVLAVIGAAASAAGIWRRLKDYR</sequence>
<evidence type="ECO:0008006" key="4">
    <source>
        <dbReference type="Google" id="ProtNLM"/>
    </source>
</evidence>
<feature type="transmembrane region" description="Helical" evidence="1">
    <location>
        <begin position="249"/>
        <end position="270"/>
    </location>
</feature>
<feature type="transmembrane region" description="Helical" evidence="1">
    <location>
        <begin position="419"/>
        <end position="443"/>
    </location>
</feature>
<gene>
    <name evidence="2" type="ORF">HFP15_07600</name>
</gene>
<organism evidence="2 3">
    <name type="scientific">Amycolatopsis acididurans</name>
    <dbReference type="NCBI Taxonomy" id="2724524"/>
    <lineage>
        <taxon>Bacteria</taxon>
        <taxon>Bacillati</taxon>
        <taxon>Actinomycetota</taxon>
        <taxon>Actinomycetes</taxon>
        <taxon>Pseudonocardiales</taxon>
        <taxon>Pseudonocardiaceae</taxon>
        <taxon>Amycolatopsis</taxon>
    </lineage>
</organism>
<accession>A0ABX1IZ71</accession>
<evidence type="ECO:0000313" key="3">
    <source>
        <dbReference type="Proteomes" id="UP000715441"/>
    </source>
</evidence>
<dbReference type="EMBL" id="JAAXLS010000003">
    <property type="protein sequence ID" value="NKQ52744.1"/>
    <property type="molecule type" value="Genomic_DNA"/>
</dbReference>
<comment type="caution">
    <text evidence="2">The sequence shown here is derived from an EMBL/GenBank/DDBJ whole genome shotgun (WGS) entry which is preliminary data.</text>
</comment>
<keyword evidence="1" id="KW-1133">Transmembrane helix</keyword>
<dbReference type="Proteomes" id="UP000715441">
    <property type="component" value="Unassembled WGS sequence"/>
</dbReference>
<feature type="transmembrane region" description="Helical" evidence="1">
    <location>
        <begin position="217"/>
        <end position="237"/>
    </location>
</feature>
<dbReference type="RefSeq" id="WP_168512916.1">
    <property type="nucleotide sequence ID" value="NZ_JAAXLS010000003.1"/>
</dbReference>
<protein>
    <recommendedName>
        <fullName evidence="4">Secreted protein</fullName>
    </recommendedName>
</protein>
<reference evidence="2 3" key="1">
    <citation type="submission" date="2020-04" db="EMBL/GenBank/DDBJ databases">
        <title>Novel species.</title>
        <authorList>
            <person name="Teo W.F.A."/>
            <person name="Lipun K."/>
            <person name="Srisuk N."/>
            <person name="Duangmal K."/>
        </authorList>
    </citation>
    <scope>NUCLEOTIDE SEQUENCE [LARGE SCALE GENOMIC DNA]</scope>
    <source>
        <strain evidence="2 3">K13G38</strain>
    </source>
</reference>
<evidence type="ECO:0000313" key="2">
    <source>
        <dbReference type="EMBL" id="NKQ52744.1"/>
    </source>
</evidence>
<keyword evidence="1" id="KW-0812">Transmembrane</keyword>
<keyword evidence="1" id="KW-0472">Membrane</keyword>
<name>A0ABX1IZ71_9PSEU</name>
<feature type="transmembrane region" description="Helical" evidence="1">
    <location>
        <begin position="45"/>
        <end position="65"/>
    </location>
</feature>
<evidence type="ECO:0000256" key="1">
    <source>
        <dbReference type="SAM" id="Phobius"/>
    </source>
</evidence>
<keyword evidence="3" id="KW-1185">Reference proteome</keyword>